<evidence type="ECO:0000313" key="11">
    <source>
        <dbReference type="EMBL" id="PWY65034.1"/>
    </source>
</evidence>
<dbReference type="RefSeq" id="XP_025394404.1">
    <property type="nucleotide sequence ID" value="XM_025541556.1"/>
</dbReference>
<gene>
    <name evidence="11" type="ORF">BO70DRAFT_346681</name>
</gene>
<dbReference type="Gene3D" id="1.10.287.110">
    <property type="entry name" value="DnaJ domain"/>
    <property type="match status" value="1"/>
</dbReference>
<dbReference type="GeneID" id="37063793"/>
<evidence type="ECO:0000259" key="10">
    <source>
        <dbReference type="PROSITE" id="PS50076"/>
    </source>
</evidence>
<dbReference type="SMART" id="SM00271">
    <property type="entry name" value="DnaJ"/>
    <property type="match status" value="1"/>
</dbReference>
<dbReference type="VEuPathDB" id="FungiDB:BO70DRAFT_346681"/>
<dbReference type="SUPFAM" id="SSF46565">
    <property type="entry name" value="Chaperone J-domain"/>
    <property type="match status" value="1"/>
</dbReference>
<dbReference type="SUPFAM" id="SSF48452">
    <property type="entry name" value="TPR-like"/>
    <property type="match status" value="2"/>
</dbReference>
<dbReference type="Gene3D" id="1.25.40.10">
    <property type="entry name" value="Tetratricopeptide repeat domain"/>
    <property type="match status" value="1"/>
</dbReference>
<dbReference type="PROSITE" id="PS50076">
    <property type="entry name" value="DNAJ_2"/>
    <property type="match status" value="1"/>
</dbReference>
<organism evidence="11 12">
    <name type="scientific">Aspergillus heteromorphus CBS 117.55</name>
    <dbReference type="NCBI Taxonomy" id="1448321"/>
    <lineage>
        <taxon>Eukaryota</taxon>
        <taxon>Fungi</taxon>
        <taxon>Dikarya</taxon>
        <taxon>Ascomycota</taxon>
        <taxon>Pezizomycotina</taxon>
        <taxon>Eurotiomycetes</taxon>
        <taxon>Eurotiomycetidae</taxon>
        <taxon>Eurotiales</taxon>
        <taxon>Aspergillaceae</taxon>
        <taxon>Aspergillus</taxon>
        <taxon>Aspergillus subgen. Circumdati</taxon>
    </lineage>
</organism>
<name>A0A317USQ8_9EURO</name>
<feature type="region of interest" description="Disordered" evidence="8">
    <location>
        <begin position="128"/>
        <end position="148"/>
    </location>
</feature>
<comment type="caution">
    <text evidence="11">The sequence shown here is derived from an EMBL/GenBank/DDBJ whole genome shotgun (WGS) entry which is preliminary data.</text>
</comment>
<evidence type="ECO:0000256" key="4">
    <source>
        <dbReference type="ARBA" id="ARBA00022803"/>
    </source>
</evidence>
<dbReference type="STRING" id="1448321.A0A317USQ8"/>
<evidence type="ECO:0000313" key="12">
    <source>
        <dbReference type="Proteomes" id="UP000247233"/>
    </source>
</evidence>
<keyword evidence="5" id="KW-0256">Endoplasmic reticulum</keyword>
<evidence type="ECO:0000256" key="6">
    <source>
        <dbReference type="ARBA" id="ARBA00073740"/>
    </source>
</evidence>
<dbReference type="GO" id="GO:0005788">
    <property type="term" value="C:endoplasmic reticulum lumen"/>
    <property type="evidence" value="ECO:0007669"/>
    <property type="project" value="UniProtKB-SubCell"/>
</dbReference>
<dbReference type="FunFam" id="1.25.40.10:FF:000224">
    <property type="entry name" value="DnaJ and TPR domain protein"/>
    <property type="match status" value="1"/>
</dbReference>
<proteinExistence type="predicted"/>
<comment type="subcellular location">
    <subcellularLocation>
        <location evidence="1">Endoplasmic reticulum lumen</location>
    </subcellularLocation>
</comment>
<dbReference type="SMART" id="SM00028">
    <property type="entry name" value="TPR"/>
    <property type="match status" value="3"/>
</dbReference>
<evidence type="ECO:0000256" key="8">
    <source>
        <dbReference type="SAM" id="MobiDB-lite"/>
    </source>
</evidence>
<dbReference type="InterPro" id="IPR051727">
    <property type="entry name" value="DnaJ_C3_Co-chaperones"/>
</dbReference>
<dbReference type="Proteomes" id="UP000247233">
    <property type="component" value="Unassembled WGS sequence"/>
</dbReference>
<dbReference type="GO" id="GO:0034975">
    <property type="term" value="P:protein folding in endoplasmic reticulum"/>
    <property type="evidence" value="ECO:0007669"/>
    <property type="project" value="TreeGrafter"/>
</dbReference>
<dbReference type="PANTHER" id="PTHR44140">
    <property type="entry name" value="LD25575P"/>
    <property type="match status" value="1"/>
</dbReference>
<dbReference type="OrthoDB" id="1726119at2759"/>
<dbReference type="InterPro" id="IPR019734">
    <property type="entry name" value="TPR_rpt"/>
</dbReference>
<dbReference type="GO" id="GO:0051087">
    <property type="term" value="F:protein-folding chaperone binding"/>
    <property type="evidence" value="ECO:0007669"/>
    <property type="project" value="TreeGrafter"/>
</dbReference>
<feature type="region of interest" description="Disordered" evidence="8">
    <location>
        <begin position="468"/>
        <end position="504"/>
    </location>
</feature>
<evidence type="ECO:0000256" key="2">
    <source>
        <dbReference type="ARBA" id="ARBA00022729"/>
    </source>
</evidence>
<keyword evidence="3" id="KW-0677">Repeat</keyword>
<feature type="signal peptide" evidence="9">
    <location>
        <begin position="1"/>
        <end position="29"/>
    </location>
</feature>
<evidence type="ECO:0000256" key="1">
    <source>
        <dbReference type="ARBA" id="ARBA00004319"/>
    </source>
</evidence>
<keyword evidence="4 7" id="KW-0802">TPR repeat</keyword>
<dbReference type="InterPro" id="IPR011990">
    <property type="entry name" value="TPR-like_helical_dom_sf"/>
</dbReference>
<feature type="repeat" description="TPR" evidence="7">
    <location>
        <begin position="72"/>
        <end position="105"/>
    </location>
</feature>
<dbReference type="PRINTS" id="PR00625">
    <property type="entry name" value="JDOMAIN"/>
</dbReference>
<dbReference type="InterPro" id="IPR001623">
    <property type="entry name" value="DnaJ_domain"/>
</dbReference>
<feature type="domain" description="J" evidence="10">
    <location>
        <begin position="408"/>
        <end position="477"/>
    </location>
</feature>
<dbReference type="Pfam" id="PF00226">
    <property type="entry name" value="DnaJ"/>
    <property type="match status" value="1"/>
</dbReference>
<dbReference type="EMBL" id="MSFL01000054">
    <property type="protein sequence ID" value="PWY65034.1"/>
    <property type="molecule type" value="Genomic_DNA"/>
</dbReference>
<dbReference type="CDD" id="cd06257">
    <property type="entry name" value="DnaJ"/>
    <property type="match status" value="1"/>
</dbReference>
<dbReference type="GO" id="GO:0051787">
    <property type="term" value="F:misfolded protein binding"/>
    <property type="evidence" value="ECO:0007669"/>
    <property type="project" value="TreeGrafter"/>
</dbReference>
<keyword evidence="12" id="KW-1185">Reference proteome</keyword>
<dbReference type="FunFam" id="1.10.287.110:FF:000083">
    <property type="entry name" value="DnaJ and TPR domain protein"/>
    <property type="match status" value="1"/>
</dbReference>
<dbReference type="InterPro" id="IPR036869">
    <property type="entry name" value="J_dom_sf"/>
</dbReference>
<evidence type="ECO:0000256" key="5">
    <source>
        <dbReference type="ARBA" id="ARBA00022824"/>
    </source>
</evidence>
<reference evidence="11 12" key="1">
    <citation type="submission" date="2016-12" db="EMBL/GenBank/DDBJ databases">
        <title>The genomes of Aspergillus section Nigri reveals drivers in fungal speciation.</title>
        <authorList>
            <consortium name="DOE Joint Genome Institute"/>
            <person name="Vesth T.C."/>
            <person name="Nybo J."/>
            <person name="Theobald S."/>
            <person name="Brandl J."/>
            <person name="Frisvad J.C."/>
            <person name="Nielsen K.F."/>
            <person name="Lyhne E.K."/>
            <person name="Kogle M.E."/>
            <person name="Kuo A."/>
            <person name="Riley R."/>
            <person name="Clum A."/>
            <person name="Nolan M."/>
            <person name="Lipzen A."/>
            <person name="Salamov A."/>
            <person name="Henrissat B."/>
            <person name="Wiebenga A."/>
            <person name="De Vries R.P."/>
            <person name="Grigoriev I.V."/>
            <person name="Mortensen U.H."/>
            <person name="Andersen M.R."/>
            <person name="Baker S.E."/>
        </authorList>
    </citation>
    <scope>NUCLEOTIDE SEQUENCE [LARGE SCALE GENOMIC DNA]</scope>
    <source>
        <strain evidence="11 12">CBS 117.55</strain>
    </source>
</reference>
<feature type="chain" id="PRO_5016248743" description="Tetratricopeptide repeat and J domain-containing co-chaperone DNJ1" evidence="9">
    <location>
        <begin position="30"/>
        <end position="528"/>
    </location>
</feature>
<protein>
    <recommendedName>
        <fullName evidence="6">Tetratricopeptide repeat and J domain-containing co-chaperone DNJ1</fullName>
    </recommendedName>
</protein>
<dbReference type="PANTHER" id="PTHR44140:SF2">
    <property type="entry name" value="LD25575P"/>
    <property type="match status" value="1"/>
</dbReference>
<dbReference type="PROSITE" id="PS50005">
    <property type="entry name" value="TPR"/>
    <property type="match status" value="1"/>
</dbReference>
<keyword evidence="2 9" id="KW-0732">Signal</keyword>
<sequence length="528" mass="58583">MLRRLKMLISLDSLTVFLTLLSAGHGLQASQISPDTPLSSLIASAKTHLAGGSPREALQYFDAAVSRDPTNYLTIFQRGAAHLSLNRNSHALEDFNSVLRLKPDFESALLQRSRLRASSADWTGALDDLDKAGKQSSPEYKELQESRDAASAALDAEKSGAWDACISHANVALSKATLSPSLRRARAHCRFEKGDVEEGVSDLIHVSQISQGSLEPYLQISSMLFYALGDSDRGISQIRKCLHSDPDSKPCNGLYRKERLVVKQLQKLKDAMDARKYKNAINMLVGVGDESGLLDDVRRDVEQAKEAGHIHPASPNNLYTFLVERTCEAFYEAQMPKRAASYCSQTLELNSFSLPGLLFKGQIAIDEDRFEDAIGLLNQAKEHHPGSREAQALLQKAHVLQKRSRQKDYYKVLGVSRDADDRTIKRAYRQLTKQHHPDKAMSQGVAKEEAEKRMAAINEAYEVLSDSELRTRYDGGDDPNDPESQRGRPFQGSPFGHGGGQQFFYQQGGSQFKFSGQGFNFPGGFPFR</sequence>
<evidence type="ECO:0000256" key="3">
    <source>
        <dbReference type="ARBA" id="ARBA00022737"/>
    </source>
</evidence>
<dbReference type="AlphaFoldDB" id="A0A317USQ8"/>
<evidence type="ECO:0000256" key="9">
    <source>
        <dbReference type="SAM" id="SignalP"/>
    </source>
</evidence>
<evidence type="ECO:0000256" key="7">
    <source>
        <dbReference type="PROSITE-ProRule" id="PRU00339"/>
    </source>
</evidence>
<accession>A0A317USQ8</accession>